<dbReference type="RefSeq" id="WP_201175960.1">
    <property type="nucleotide sequence ID" value="NZ_JAEPWM010000010.1"/>
</dbReference>
<evidence type="ECO:0000256" key="4">
    <source>
        <dbReference type="PROSITE-ProRule" id="PRU00169"/>
    </source>
</evidence>
<feature type="domain" description="Response regulatory" evidence="6">
    <location>
        <begin position="15"/>
        <end position="128"/>
    </location>
</feature>
<dbReference type="Proteomes" id="UP000630528">
    <property type="component" value="Unassembled WGS sequence"/>
</dbReference>
<dbReference type="PANTHER" id="PTHR44688">
    <property type="entry name" value="DNA-BINDING TRANSCRIPTIONAL ACTIVATOR DEVR_DOSR"/>
    <property type="match status" value="1"/>
</dbReference>
<dbReference type="InterPro" id="IPR001789">
    <property type="entry name" value="Sig_transdc_resp-reg_receiver"/>
</dbReference>
<keyword evidence="8" id="KW-1185">Reference proteome</keyword>
<keyword evidence="1" id="KW-0805">Transcription regulation</keyword>
<dbReference type="SMART" id="SM00421">
    <property type="entry name" value="HTH_LUXR"/>
    <property type="match status" value="1"/>
</dbReference>
<evidence type="ECO:0000256" key="3">
    <source>
        <dbReference type="ARBA" id="ARBA00023163"/>
    </source>
</evidence>
<dbReference type="Pfam" id="PF00072">
    <property type="entry name" value="Response_reg"/>
    <property type="match status" value="1"/>
</dbReference>
<gene>
    <name evidence="7" type="ORF">JJB11_20680</name>
</gene>
<dbReference type="GO" id="GO:0003677">
    <property type="term" value="F:DNA binding"/>
    <property type="evidence" value="ECO:0007669"/>
    <property type="project" value="UniProtKB-KW"/>
</dbReference>
<keyword evidence="4" id="KW-0597">Phosphoprotein</keyword>
<dbReference type="Pfam" id="PF00196">
    <property type="entry name" value="GerE"/>
    <property type="match status" value="1"/>
</dbReference>
<proteinExistence type="predicted"/>
<comment type="caution">
    <text evidence="7">The sequence shown here is derived from an EMBL/GenBank/DDBJ whole genome shotgun (WGS) entry which is preliminary data.</text>
</comment>
<dbReference type="Gene3D" id="3.40.50.2300">
    <property type="match status" value="1"/>
</dbReference>
<dbReference type="PROSITE" id="PS50043">
    <property type="entry name" value="HTH_LUXR_2"/>
    <property type="match status" value="1"/>
</dbReference>
<dbReference type="PANTHER" id="PTHR44688:SF16">
    <property type="entry name" value="DNA-BINDING TRANSCRIPTIONAL ACTIVATOR DEVR_DOSR"/>
    <property type="match status" value="1"/>
</dbReference>
<evidence type="ECO:0000313" key="7">
    <source>
        <dbReference type="EMBL" id="MBK6008525.1"/>
    </source>
</evidence>
<dbReference type="AlphaFoldDB" id="A0A934WPJ3"/>
<dbReference type="Gene3D" id="1.10.10.10">
    <property type="entry name" value="Winged helix-like DNA-binding domain superfamily/Winged helix DNA-binding domain"/>
    <property type="match status" value="1"/>
</dbReference>
<dbReference type="InterPro" id="IPR036388">
    <property type="entry name" value="WH-like_DNA-bd_sf"/>
</dbReference>
<dbReference type="InterPro" id="IPR000792">
    <property type="entry name" value="Tscrpt_reg_LuxR_C"/>
</dbReference>
<dbReference type="SMART" id="SM00448">
    <property type="entry name" value="REC"/>
    <property type="match status" value="1"/>
</dbReference>
<sequence>MKNSAQCATERTSRTVHFVDDDPMVLTAVARLLRMHDFVVVPHDNAEAFLASYDDDAGCAVVDISMPGMDGLALQSELLRRHAGPPLVFLSGLADVPACAAAMRRGAVDFLRKPVDETELLAAVEAALARDARDRANRRTVQEVRERFDTLSPREREVVELVMEGRLNKQIAGDLDITEKTVKVHRARGMAKIGVRSVAALVRVAERGARAAAALL</sequence>
<keyword evidence="2" id="KW-0238">DNA-binding</keyword>
<dbReference type="EMBL" id="JAEPWM010000010">
    <property type="protein sequence ID" value="MBK6008525.1"/>
    <property type="molecule type" value="Genomic_DNA"/>
</dbReference>
<organism evidence="7 8">
    <name type="scientific">Ramlibacter ginsenosidimutans</name>
    <dbReference type="NCBI Taxonomy" id="502333"/>
    <lineage>
        <taxon>Bacteria</taxon>
        <taxon>Pseudomonadati</taxon>
        <taxon>Pseudomonadota</taxon>
        <taxon>Betaproteobacteria</taxon>
        <taxon>Burkholderiales</taxon>
        <taxon>Comamonadaceae</taxon>
        <taxon>Ramlibacter</taxon>
    </lineage>
</organism>
<reference evidence="7" key="1">
    <citation type="journal article" date="2012" name="J. Microbiol. Biotechnol.">
        <title>Ramlibacter ginsenosidimutans sp. nov., with ginsenoside-converting activity.</title>
        <authorList>
            <person name="Wang L."/>
            <person name="An D.S."/>
            <person name="Kim S.G."/>
            <person name="Jin F.X."/>
            <person name="Kim S.C."/>
            <person name="Lee S.T."/>
            <person name="Im W.T."/>
        </authorList>
    </citation>
    <scope>NUCLEOTIDE SEQUENCE</scope>
    <source>
        <strain evidence="7">KACC 17527</strain>
    </source>
</reference>
<evidence type="ECO:0000259" key="6">
    <source>
        <dbReference type="PROSITE" id="PS50110"/>
    </source>
</evidence>
<dbReference type="PRINTS" id="PR00038">
    <property type="entry name" value="HTHLUXR"/>
</dbReference>
<evidence type="ECO:0000256" key="1">
    <source>
        <dbReference type="ARBA" id="ARBA00023015"/>
    </source>
</evidence>
<feature type="domain" description="HTH luxR-type" evidence="5">
    <location>
        <begin position="144"/>
        <end position="209"/>
    </location>
</feature>
<dbReference type="GO" id="GO:0000160">
    <property type="term" value="P:phosphorelay signal transduction system"/>
    <property type="evidence" value="ECO:0007669"/>
    <property type="project" value="InterPro"/>
</dbReference>
<dbReference type="CDD" id="cd06170">
    <property type="entry name" value="LuxR_C_like"/>
    <property type="match status" value="1"/>
</dbReference>
<dbReference type="GO" id="GO:0006355">
    <property type="term" value="P:regulation of DNA-templated transcription"/>
    <property type="evidence" value="ECO:0007669"/>
    <property type="project" value="InterPro"/>
</dbReference>
<evidence type="ECO:0000313" key="8">
    <source>
        <dbReference type="Proteomes" id="UP000630528"/>
    </source>
</evidence>
<dbReference type="PROSITE" id="PS50110">
    <property type="entry name" value="RESPONSE_REGULATORY"/>
    <property type="match status" value="1"/>
</dbReference>
<accession>A0A934WPJ3</accession>
<dbReference type="InterPro" id="IPR011006">
    <property type="entry name" value="CheY-like_superfamily"/>
</dbReference>
<reference evidence="7" key="2">
    <citation type="submission" date="2021-01" db="EMBL/GenBank/DDBJ databases">
        <authorList>
            <person name="Kang M."/>
        </authorList>
    </citation>
    <scope>NUCLEOTIDE SEQUENCE</scope>
    <source>
        <strain evidence="7">KACC 17527</strain>
    </source>
</reference>
<feature type="modified residue" description="4-aspartylphosphate" evidence="4">
    <location>
        <position position="63"/>
    </location>
</feature>
<keyword evidence="3" id="KW-0804">Transcription</keyword>
<protein>
    <submittedName>
        <fullName evidence="7">Response regulator transcription factor</fullName>
    </submittedName>
</protein>
<evidence type="ECO:0000259" key="5">
    <source>
        <dbReference type="PROSITE" id="PS50043"/>
    </source>
</evidence>
<name>A0A934WPJ3_9BURK</name>
<dbReference type="SUPFAM" id="SSF52172">
    <property type="entry name" value="CheY-like"/>
    <property type="match status" value="1"/>
</dbReference>
<evidence type="ECO:0000256" key="2">
    <source>
        <dbReference type="ARBA" id="ARBA00023125"/>
    </source>
</evidence>